<feature type="transmembrane region" description="Helical" evidence="1">
    <location>
        <begin position="166"/>
        <end position="189"/>
    </location>
</feature>
<keyword evidence="1" id="KW-1133">Transmembrane helix</keyword>
<evidence type="ECO:0000256" key="1">
    <source>
        <dbReference type="SAM" id="Phobius"/>
    </source>
</evidence>
<organism evidence="2 3">
    <name type="scientific">Rhodococcus erythropolis</name>
    <name type="common">Arthrobacter picolinophilus</name>
    <dbReference type="NCBI Taxonomy" id="1833"/>
    <lineage>
        <taxon>Bacteria</taxon>
        <taxon>Bacillati</taxon>
        <taxon>Actinomycetota</taxon>
        <taxon>Actinomycetes</taxon>
        <taxon>Mycobacteriales</taxon>
        <taxon>Nocardiaceae</taxon>
        <taxon>Rhodococcus</taxon>
        <taxon>Rhodococcus erythropolis group</taxon>
    </lineage>
</organism>
<dbReference type="Proteomes" id="UP000627573">
    <property type="component" value="Unassembled WGS sequence"/>
</dbReference>
<name>A0A8I0ZXW8_RHOER</name>
<evidence type="ECO:0000313" key="2">
    <source>
        <dbReference type="EMBL" id="MBH5144249.1"/>
    </source>
</evidence>
<comment type="caution">
    <text evidence="2">The sequence shown here is derived from an EMBL/GenBank/DDBJ whole genome shotgun (WGS) entry which is preliminary data.</text>
</comment>
<sequence length="237" mass="26325">MTNTELLKPFSLPEGRRGLLYSPGDEWAWEQQIRDVQEYTFAADGIPVEHHDRQAAFHRAASRITQALANQERRKPRAYKDEPGHVHVAESAVIRMSRQSARWVSGYVSPWVYAVGAVLAAASLAVAMILMAWPERFLNWMLADAPPRDQWIEGGAVADRVANNGAWFVMLLVTLALAFGLFTLVFWSVDGPTMSRRRKINRQLGIIFRTSLTAGMVALGGMLAVAIAIAVIEMPPV</sequence>
<protein>
    <submittedName>
        <fullName evidence="2">Uncharacterized protein</fullName>
    </submittedName>
</protein>
<proteinExistence type="predicted"/>
<keyword evidence="3" id="KW-1185">Reference proteome</keyword>
<keyword evidence="1" id="KW-0812">Transmembrane</keyword>
<feature type="transmembrane region" description="Helical" evidence="1">
    <location>
        <begin position="210"/>
        <end position="232"/>
    </location>
</feature>
<gene>
    <name evidence="2" type="ORF">I3517_16655</name>
</gene>
<dbReference type="AlphaFoldDB" id="A0A8I0ZXW8"/>
<keyword evidence="1" id="KW-0472">Membrane</keyword>
<evidence type="ECO:0000313" key="3">
    <source>
        <dbReference type="Proteomes" id="UP000627573"/>
    </source>
</evidence>
<reference evidence="2 3" key="1">
    <citation type="submission" date="2020-12" db="EMBL/GenBank/DDBJ databases">
        <title>Draft genome sequence of furan degrading bacterial strain FUR100.</title>
        <authorList>
            <person name="Woiski C."/>
        </authorList>
    </citation>
    <scope>NUCLEOTIDE SEQUENCE [LARGE SCALE GENOMIC DNA]</scope>
    <source>
        <strain evidence="2 3">FUR100</strain>
    </source>
</reference>
<dbReference type="RefSeq" id="WP_149357572.1">
    <property type="nucleotide sequence ID" value="NZ_JAECSB010000057.1"/>
</dbReference>
<feature type="transmembrane region" description="Helical" evidence="1">
    <location>
        <begin position="111"/>
        <end position="133"/>
    </location>
</feature>
<dbReference type="EMBL" id="JAECSB010000057">
    <property type="protein sequence ID" value="MBH5144249.1"/>
    <property type="molecule type" value="Genomic_DNA"/>
</dbReference>
<accession>A0A8I0ZXW8</accession>